<keyword evidence="2" id="KW-1185">Reference proteome</keyword>
<feature type="non-terminal residue" evidence="1">
    <location>
        <position position="58"/>
    </location>
</feature>
<proteinExistence type="predicted"/>
<organism evidence="1 2">
    <name type="scientific">Cetraspora pellucida</name>
    <dbReference type="NCBI Taxonomy" id="1433469"/>
    <lineage>
        <taxon>Eukaryota</taxon>
        <taxon>Fungi</taxon>
        <taxon>Fungi incertae sedis</taxon>
        <taxon>Mucoromycota</taxon>
        <taxon>Glomeromycotina</taxon>
        <taxon>Glomeromycetes</taxon>
        <taxon>Diversisporales</taxon>
        <taxon>Gigasporaceae</taxon>
        <taxon>Cetraspora</taxon>
    </lineage>
</organism>
<dbReference type="EMBL" id="CAJVQA010005081">
    <property type="protein sequence ID" value="CAG8612667.1"/>
    <property type="molecule type" value="Genomic_DNA"/>
</dbReference>
<dbReference type="AlphaFoldDB" id="A0A9N9CUM6"/>
<reference evidence="1" key="1">
    <citation type="submission" date="2021-06" db="EMBL/GenBank/DDBJ databases">
        <authorList>
            <person name="Kallberg Y."/>
            <person name="Tangrot J."/>
            <person name="Rosling A."/>
        </authorList>
    </citation>
    <scope>NUCLEOTIDE SEQUENCE</scope>
    <source>
        <strain evidence="1">FL966</strain>
    </source>
</reference>
<dbReference type="OrthoDB" id="5337378at2759"/>
<evidence type="ECO:0000313" key="1">
    <source>
        <dbReference type="EMBL" id="CAG8612667.1"/>
    </source>
</evidence>
<name>A0A9N9CUM6_9GLOM</name>
<protein>
    <submittedName>
        <fullName evidence="1">16884_t:CDS:1</fullName>
    </submittedName>
</protein>
<evidence type="ECO:0000313" key="2">
    <source>
        <dbReference type="Proteomes" id="UP000789759"/>
    </source>
</evidence>
<comment type="caution">
    <text evidence="1">The sequence shown here is derived from an EMBL/GenBank/DDBJ whole genome shotgun (WGS) entry which is preliminary data.</text>
</comment>
<gene>
    <name evidence="1" type="ORF">CPELLU_LOCUS7533</name>
</gene>
<accession>A0A9N9CUM6</accession>
<sequence>MTNNLTGLTRSFKIKKYDFTGFSNLEKVGSGAFGTLITFAKLDTHRHPNIIKFYETTN</sequence>
<dbReference type="Proteomes" id="UP000789759">
    <property type="component" value="Unassembled WGS sequence"/>
</dbReference>